<gene>
    <name evidence="2" type="ORF">AURDEDRAFT_177767</name>
</gene>
<dbReference type="KEGG" id="adl:AURDEDRAFT_177767"/>
<dbReference type="Proteomes" id="UP000006514">
    <property type="component" value="Unassembled WGS sequence"/>
</dbReference>
<keyword evidence="3" id="KW-1185">Reference proteome</keyword>
<organism evidence="2 3">
    <name type="scientific">Auricularia subglabra (strain TFB-10046 / SS5)</name>
    <name type="common">White-rot fungus</name>
    <name type="synonym">Auricularia delicata (strain TFB10046)</name>
    <dbReference type="NCBI Taxonomy" id="717982"/>
    <lineage>
        <taxon>Eukaryota</taxon>
        <taxon>Fungi</taxon>
        <taxon>Dikarya</taxon>
        <taxon>Basidiomycota</taxon>
        <taxon>Agaricomycotina</taxon>
        <taxon>Agaricomycetes</taxon>
        <taxon>Auriculariales</taxon>
        <taxon>Auriculariaceae</taxon>
        <taxon>Auricularia</taxon>
    </lineage>
</organism>
<evidence type="ECO:0000313" key="3">
    <source>
        <dbReference type="Proteomes" id="UP000006514"/>
    </source>
</evidence>
<dbReference type="InParanoid" id="J0CSA8"/>
<accession>J0CSA8</accession>
<feature type="non-terminal residue" evidence="2">
    <location>
        <position position="620"/>
    </location>
</feature>
<feature type="compositionally biased region" description="Basic and acidic residues" evidence="1">
    <location>
        <begin position="581"/>
        <end position="590"/>
    </location>
</feature>
<dbReference type="EMBL" id="JH688404">
    <property type="protein sequence ID" value="EJD33154.1"/>
    <property type="molecule type" value="Genomic_DNA"/>
</dbReference>
<feature type="region of interest" description="Disordered" evidence="1">
    <location>
        <begin position="524"/>
        <end position="620"/>
    </location>
</feature>
<evidence type="ECO:0000256" key="1">
    <source>
        <dbReference type="SAM" id="MobiDB-lite"/>
    </source>
</evidence>
<feature type="compositionally biased region" description="Basic and acidic residues" evidence="1">
    <location>
        <begin position="26"/>
        <end position="38"/>
    </location>
</feature>
<proteinExistence type="predicted"/>
<name>J0CSA8_AURST</name>
<reference evidence="3" key="1">
    <citation type="journal article" date="2012" name="Science">
        <title>The Paleozoic origin of enzymatic lignin decomposition reconstructed from 31 fungal genomes.</title>
        <authorList>
            <person name="Floudas D."/>
            <person name="Binder M."/>
            <person name="Riley R."/>
            <person name="Barry K."/>
            <person name="Blanchette R.A."/>
            <person name="Henrissat B."/>
            <person name="Martinez A.T."/>
            <person name="Otillar R."/>
            <person name="Spatafora J.W."/>
            <person name="Yadav J.S."/>
            <person name="Aerts A."/>
            <person name="Benoit I."/>
            <person name="Boyd A."/>
            <person name="Carlson A."/>
            <person name="Copeland A."/>
            <person name="Coutinho P.M."/>
            <person name="de Vries R.P."/>
            <person name="Ferreira P."/>
            <person name="Findley K."/>
            <person name="Foster B."/>
            <person name="Gaskell J."/>
            <person name="Glotzer D."/>
            <person name="Gorecki P."/>
            <person name="Heitman J."/>
            <person name="Hesse C."/>
            <person name="Hori C."/>
            <person name="Igarashi K."/>
            <person name="Jurgens J.A."/>
            <person name="Kallen N."/>
            <person name="Kersten P."/>
            <person name="Kohler A."/>
            <person name="Kuees U."/>
            <person name="Kumar T.K.A."/>
            <person name="Kuo A."/>
            <person name="LaButti K."/>
            <person name="Larrondo L.F."/>
            <person name="Lindquist E."/>
            <person name="Ling A."/>
            <person name="Lombard V."/>
            <person name="Lucas S."/>
            <person name="Lundell T."/>
            <person name="Martin R."/>
            <person name="McLaughlin D.J."/>
            <person name="Morgenstern I."/>
            <person name="Morin E."/>
            <person name="Murat C."/>
            <person name="Nagy L.G."/>
            <person name="Nolan M."/>
            <person name="Ohm R.A."/>
            <person name="Patyshakuliyeva A."/>
            <person name="Rokas A."/>
            <person name="Ruiz-Duenas F.J."/>
            <person name="Sabat G."/>
            <person name="Salamov A."/>
            <person name="Samejima M."/>
            <person name="Schmutz J."/>
            <person name="Slot J.C."/>
            <person name="St John F."/>
            <person name="Stenlid J."/>
            <person name="Sun H."/>
            <person name="Sun S."/>
            <person name="Syed K."/>
            <person name="Tsang A."/>
            <person name="Wiebenga A."/>
            <person name="Young D."/>
            <person name="Pisabarro A."/>
            <person name="Eastwood D.C."/>
            <person name="Martin F."/>
            <person name="Cullen D."/>
            <person name="Grigoriev I.V."/>
            <person name="Hibbett D.S."/>
        </authorList>
    </citation>
    <scope>NUCLEOTIDE SEQUENCE [LARGE SCALE GENOMIC DNA]</scope>
    <source>
        <strain evidence="3">TFB10046</strain>
    </source>
</reference>
<feature type="region of interest" description="Disordered" evidence="1">
    <location>
        <begin position="1"/>
        <end position="43"/>
    </location>
</feature>
<feature type="compositionally biased region" description="Polar residues" evidence="1">
    <location>
        <begin position="545"/>
        <end position="568"/>
    </location>
</feature>
<sequence>MDDEPQAARQSTPVPVPDDAPVHPAWDPKDPEPAERPSEPIMPSVPHMQILMKFVSMKRRMNVDGAAVDINALNAQLANAGSSTRIRSRPEAPILASNEWDEWAAEAFDAAVTGTFRARPTPLPFLFRSHDQLFDRLANYRKKCEGWLNVVRAARNQLGIADPQLEAQRHSRPRLPEFVPNTVPSFSGDPTAPTLLRPDAANVLREHGDVDATAPLLTRGSQFRSYAFIPQQTTEDFGPWMSQVLFVSNVGYIPLPPRNQLAVRRIDGRFGAHEESRYAQWHEFGRYHMAFIPTCADGDVNKLVHSDPTRDMAWYDLDIDAHCIDTGEGRYLVSRDVQAAMARDWSQAQKDYVRWGQLRGVQLGIPQHAFLRGRQCLGHLAHPQNQRQLLETVAGYQRYLQEVRGWNNYQQCCSEQRDVERLMEAQGRPLAPSLGVDGERKPYRGVFTWSEDVAKRIAQFGVPVFLIAALRKGQQVDPDWRPVSFLPPHYERAVWDDNRVPEFLSGVQETRALPVADVRGLDAELTNDDYDDGPALSYDAGDYGPSTTVAALQQESRGSGTAKPTDSPTDAAEGSRKRKAPARDIEDSGPSKKAKLSDGTAAPGRTQTAAAKPRHPFEEQ</sequence>
<dbReference type="AlphaFoldDB" id="J0CSA8"/>
<evidence type="ECO:0000313" key="2">
    <source>
        <dbReference type="EMBL" id="EJD33154.1"/>
    </source>
</evidence>
<protein>
    <submittedName>
        <fullName evidence="2">Uncharacterized protein</fullName>
    </submittedName>
</protein>